<dbReference type="EMBL" id="GBRH01266291">
    <property type="protein sequence ID" value="JAD31604.1"/>
    <property type="molecule type" value="Transcribed_RNA"/>
</dbReference>
<reference evidence="1" key="1">
    <citation type="submission" date="2014-09" db="EMBL/GenBank/DDBJ databases">
        <authorList>
            <person name="Magalhaes I.L.F."/>
            <person name="Oliveira U."/>
            <person name="Santos F.R."/>
            <person name="Vidigal T.H.D.A."/>
            <person name="Brescovit A.D."/>
            <person name="Santos A.J."/>
        </authorList>
    </citation>
    <scope>NUCLEOTIDE SEQUENCE</scope>
    <source>
        <tissue evidence="1">Shoot tissue taken approximately 20 cm above the soil surface</tissue>
    </source>
</reference>
<organism evidence="1">
    <name type="scientific">Arundo donax</name>
    <name type="common">Giant reed</name>
    <name type="synonym">Donax arundinaceus</name>
    <dbReference type="NCBI Taxonomy" id="35708"/>
    <lineage>
        <taxon>Eukaryota</taxon>
        <taxon>Viridiplantae</taxon>
        <taxon>Streptophyta</taxon>
        <taxon>Embryophyta</taxon>
        <taxon>Tracheophyta</taxon>
        <taxon>Spermatophyta</taxon>
        <taxon>Magnoliopsida</taxon>
        <taxon>Liliopsida</taxon>
        <taxon>Poales</taxon>
        <taxon>Poaceae</taxon>
        <taxon>PACMAD clade</taxon>
        <taxon>Arundinoideae</taxon>
        <taxon>Arundineae</taxon>
        <taxon>Arundo</taxon>
    </lineage>
</organism>
<accession>A0A0A8YWX4</accession>
<dbReference type="AlphaFoldDB" id="A0A0A8YWX4"/>
<proteinExistence type="predicted"/>
<name>A0A0A8YWX4_ARUDO</name>
<reference evidence="1" key="2">
    <citation type="journal article" date="2015" name="Data Brief">
        <title>Shoot transcriptome of the giant reed, Arundo donax.</title>
        <authorList>
            <person name="Barrero R.A."/>
            <person name="Guerrero F.D."/>
            <person name="Moolhuijzen P."/>
            <person name="Goolsby J.A."/>
            <person name="Tidwell J."/>
            <person name="Bellgard S.E."/>
            <person name="Bellgard M.I."/>
        </authorList>
    </citation>
    <scope>NUCLEOTIDE SEQUENCE</scope>
    <source>
        <tissue evidence="1">Shoot tissue taken approximately 20 cm above the soil surface</tissue>
    </source>
</reference>
<evidence type="ECO:0000313" key="1">
    <source>
        <dbReference type="EMBL" id="JAD31604.1"/>
    </source>
</evidence>
<protein>
    <submittedName>
        <fullName evidence="1">Uncharacterized protein</fullName>
    </submittedName>
</protein>
<sequence>MKLSYFHVTRHMVVKHKWKQRLHCTLLKQQIYNLQVRCLL</sequence>